<feature type="domain" description="DUF305" evidence="2">
    <location>
        <begin position="94"/>
        <end position="186"/>
    </location>
</feature>
<dbReference type="Gene3D" id="1.20.1260.10">
    <property type="match status" value="1"/>
</dbReference>
<evidence type="ECO:0000259" key="2">
    <source>
        <dbReference type="Pfam" id="PF03713"/>
    </source>
</evidence>
<sequence>MSYIRFGLMILTSTLVMFILMYLNTYAWEHVFFSETRAYMAIMMGATMAVIMLAYMLGMYSNKALNIAIFVGAIIVFAVSLWLVRSQVTVSGPSYMRAMIPHHSIAIMTSERAQIRDPRARHLADEIIDAQRREIAEMRHLIADVSEGNVVESTYQDPPAEPGSVEDALANTLISKLDLAPMTEAEADQVLQSTARCFFNRSPETDPVLWANDGGAAAMKLNGVLVALEADGNPQQGAATFGAPGTTVTVRPLGELADRRQNAELVFELDAGLSVGYRGFYGCGAD</sequence>
<dbReference type="InterPro" id="IPR012347">
    <property type="entry name" value="Ferritin-like"/>
</dbReference>
<keyword evidence="1" id="KW-0472">Membrane</keyword>
<keyword evidence="1" id="KW-0812">Transmembrane</keyword>
<dbReference type="AlphaFoldDB" id="A0A1H8PHA5"/>
<feature type="transmembrane region" description="Helical" evidence="1">
    <location>
        <begin position="38"/>
        <end position="58"/>
    </location>
</feature>
<feature type="transmembrane region" description="Helical" evidence="1">
    <location>
        <begin position="64"/>
        <end position="84"/>
    </location>
</feature>
<dbReference type="STRING" id="569882.SAMN04490248_1054"/>
<protein>
    <recommendedName>
        <fullName evidence="2">DUF305 domain-containing protein</fullName>
    </recommendedName>
</protein>
<keyword evidence="4" id="KW-1185">Reference proteome</keyword>
<organism evidence="3 4">
    <name type="scientific">Salinihabitans flavidus</name>
    <dbReference type="NCBI Taxonomy" id="569882"/>
    <lineage>
        <taxon>Bacteria</taxon>
        <taxon>Pseudomonadati</taxon>
        <taxon>Pseudomonadota</taxon>
        <taxon>Alphaproteobacteria</taxon>
        <taxon>Rhodobacterales</taxon>
        <taxon>Roseobacteraceae</taxon>
        <taxon>Salinihabitans</taxon>
    </lineage>
</organism>
<dbReference type="RefSeq" id="WP_093116410.1">
    <property type="nucleotide sequence ID" value="NZ_FODS01000005.1"/>
</dbReference>
<gene>
    <name evidence="3" type="ORF">SAMN04490248_1054</name>
</gene>
<evidence type="ECO:0000313" key="4">
    <source>
        <dbReference type="Proteomes" id="UP000198893"/>
    </source>
</evidence>
<name>A0A1H8PHA5_9RHOB</name>
<keyword evidence="1" id="KW-1133">Transmembrane helix</keyword>
<reference evidence="3 4" key="1">
    <citation type="submission" date="2016-10" db="EMBL/GenBank/DDBJ databases">
        <authorList>
            <person name="de Groot N.N."/>
        </authorList>
    </citation>
    <scope>NUCLEOTIDE SEQUENCE [LARGE SCALE GENOMIC DNA]</scope>
    <source>
        <strain evidence="3 4">DSM 27842</strain>
    </source>
</reference>
<dbReference type="OrthoDB" id="517560at2"/>
<feature type="transmembrane region" description="Helical" evidence="1">
    <location>
        <begin position="6"/>
        <end position="26"/>
    </location>
</feature>
<evidence type="ECO:0000256" key="1">
    <source>
        <dbReference type="SAM" id="Phobius"/>
    </source>
</evidence>
<evidence type="ECO:0000313" key="3">
    <source>
        <dbReference type="EMBL" id="SEO41295.1"/>
    </source>
</evidence>
<accession>A0A1H8PHA5</accession>
<dbReference type="EMBL" id="FODS01000005">
    <property type="protein sequence ID" value="SEO41295.1"/>
    <property type="molecule type" value="Genomic_DNA"/>
</dbReference>
<dbReference type="Proteomes" id="UP000198893">
    <property type="component" value="Unassembled WGS sequence"/>
</dbReference>
<dbReference type="Pfam" id="PF03713">
    <property type="entry name" value="DUF305"/>
    <property type="match status" value="1"/>
</dbReference>
<proteinExistence type="predicted"/>
<dbReference type="InterPro" id="IPR005183">
    <property type="entry name" value="DUF305_CopM-like"/>
</dbReference>